<reference evidence="11" key="1">
    <citation type="journal article" date="2024" name="Gigascience">
        <title>Chromosome-level genome of the poultry shaft louse Menopon gallinae provides insight into the host-switching and adaptive evolution of parasitic lice.</title>
        <authorList>
            <person name="Xu Y."/>
            <person name="Ma L."/>
            <person name="Liu S."/>
            <person name="Liang Y."/>
            <person name="Liu Q."/>
            <person name="He Z."/>
            <person name="Tian L."/>
            <person name="Duan Y."/>
            <person name="Cai W."/>
            <person name="Li H."/>
            <person name="Song F."/>
        </authorList>
    </citation>
    <scope>NUCLEOTIDE SEQUENCE</scope>
    <source>
        <strain evidence="11">Cailab_2023a</strain>
    </source>
</reference>
<evidence type="ECO:0000256" key="5">
    <source>
        <dbReference type="ARBA" id="ARBA00022989"/>
    </source>
</evidence>
<dbReference type="GO" id="GO:0005789">
    <property type="term" value="C:endoplasmic reticulum membrane"/>
    <property type="evidence" value="ECO:0007669"/>
    <property type="project" value="UniProtKB-SubCell"/>
</dbReference>
<feature type="transmembrane region" description="Helical" evidence="8">
    <location>
        <begin position="378"/>
        <end position="400"/>
    </location>
</feature>
<evidence type="ECO:0000256" key="4">
    <source>
        <dbReference type="ARBA" id="ARBA00022824"/>
    </source>
</evidence>
<dbReference type="PANTHER" id="PTHR14463:SF5">
    <property type="entry name" value="LIPASE MATURATION FACTOR 2"/>
    <property type="match status" value="1"/>
</dbReference>
<feature type="transmembrane region" description="Helical" evidence="8">
    <location>
        <begin position="301"/>
        <end position="321"/>
    </location>
</feature>
<name>A0AAW2IDZ5_9NEOP</name>
<feature type="transmembrane region" description="Helical" evidence="8">
    <location>
        <begin position="102"/>
        <end position="123"/>
    </location>
</feature>
<dbReference type="InterPro" id="IPR057433">
    <property type="entry name" value="LMF1/2_C"/>
</dbReference>
<feature type="domain" description="Lipase maturation factor 1/2 N-terminal" evidence="9">
    <location>
        <begin position="124"/>
        <end position="285"/>
    </location>
</feature>
<dbReference type="InterPro" id="IPR057434">
    <property type="entry name" value="LMF1/2_N"/>
</dbReference>
<evidence type="ECO:0000259" key="10">
    <source>
        <dbReference type="Pfam" id="PF25179"/>
    </source>
</evidence>
<evidence type="ECO:0000256" key="2">
    <source>
        <dbReference type="ARBA" id="ARBA00005512"/>
    </source>
</evidence>
<feature type="transmembrane region" description="Helical" evidence="8">
    <location>
        <begin position="161"/>
        <end position="180"/>
    </location>
</feature>
<proteinExistence type="inferred from homology"/>
<dbReference type="InterPro" id="IPR009613">
    <property type="entry name" value="LMF"/>
</dbReference>
<keyword evidence="3 8" id="KW-0812">Transmembrane</keyword>
<comment type="caution">
    <text evidence="11">The sequence shown here is derived from an EMBL/GenBank/DDBJ whole genome shotgun (WGS) entry which is preliminary data.</text>
</comment>
<dbReference type="PANTHER" id="PTHR14463">
    <property type="entry name" value="LIPASE MATURATION FACTOR"/>
    <property type="match status" value="1"/>
</dbReference>
<dbReference type="Pfam" id="PF06762">
    <property type="entry name" value="LMF1"/>
    <property type="match status" value="1"/>
</dbReference>
<keyword evidence="5 8" id="KW-1133">Transmembrane helix</keyword>
<protein>
    <recommendedName>
        <fullName evidence="8">Lipase maturation factor</fullName>
    </recommendedName>
</protein>
<accession>A0AAW2IDZ5</accession>
<feature type="transmembrane region" description="Helical" evidence="8">
    <location>
        <begin position="129"/>
        <end position="149"/>
    </location>
</feature>
<feature type="domain" description="Lipase maturation factor 1/2 C-terminal" evidence="10">
    <location>
        <begin position="429"/>
        <end position="567"/>
    </location>
</feature>
<feature type="transmembrane region" description="Helical" evidence="8">
    <location>
        <begin position="254"/>
        <end position="281"/>
    </location>
</feature>
<evidence type="ECO:0000313" key="11">
    <source>
        <dbReference type="EMBL" id="KAL0280572.1"/>
    </source>
</evidence>
<feature type="transmembrane region" description="Helical" evidence="8">
    <location>
        <begin position="12"/>
        <end position="30"/>
    </location>
</feature>
<evidence type="ECO:0000259" key="9">
    <source>
        <dbReference type="Pfam" id="PF06762"/>
    </source>
</evidence>
<evidence type="ECO:0000256" key="6">
    <source>
        <dbReference type="ARBA" id="ARBA00023136"/>
    </source>
</evidence>
<keyword evidence="6 8" id="KW-0472">Membrane</keyword>
<sequence>MAGFTYTRNLFLRMMCVIYLFAFLSFYIQIPGLFGNNGILPARNFLMDSSGKTLMENIHNKPTLLWFAPILRLNTEYMMDVLALIGVILSFSGFISQKFCSLPIFAALWSLYYSLYQVGQTFLWFQWDILLLEAGFLSILVAPFSNSSVRRLRKANVHDDVTFFLIKWLLFRLMFASGVVKLQSGCPTWWGLTALEVHFESQPLPTPLAWYAHHLPNWFLKLGVVYTHIVEQIVPFFFFFPIRYVRLTAFFCQVLLQVAIILTGNYNFFNLLTIVLCFSLLDDRCFFPHTVLSPFAEHRFLRMLATVAVYGFVSYIASVYYPMQFNSDWTVNSSIAFTRSEFDQFMKRAVPASFYVGGIALLWRSGQAINTCFRQKQLSTLLVTFGYIFVTWFMFGISMVPHSMLHKSSNSTVISDLRQIYAKIDHLQIANSYGLFRRMTGVGGRPEVVIEGANDIKGPWSEYHFKYKPTDVNSSLSFVFPYQPRLDWQMWFASLGTYHQNPWLMSLAYRILDGEKKVMQLMDVKRIPFNKPPKYLKASLYHYHYTPWSKRKSPTWWKREKSSEYFPIFAKDHAPLVDYLKSLKILDSKENIAKDEKKVLPWLKIALDALRDSIGRLDPFIFMWSVFSAGFAIISSRATIPKVSGNKKNLKE</sequence>
<evidence type="ECO:0000256" key="8">
    <source>
        <dbReference type="RuleBase" id="RU361229"/>
    </source>
</evidence>
<dbReference type="GO" id="GO:0051604">
    <property type="term" value="P:protein maturation"/>
    <property type="evidence" value="ECO:0007669"/>
    <property type="project" value="InterPro"/>
</dbReference>
<keyword evidence="7" id="KW-0325">Glycoprotein</keyword>
<evidence type="ECO:0000256" key="7">
    <source>
        <dbReference type="ARBA" id="ARBA00023180"/>
    </source>
</evidence>
<dbReference type="AlphaFoldDB" id="A0AAW2IDZ5"/>
<evidence type="ECO:0000256" key="3">
    <source>
        <dbReference type="ARBA" id="ARBA00022692"/>
    </source>
</evidence>
<keyword evidence="4 8" id="KW-0256">Endoplasmic reticulum</keyword>
<feature type="transmembrane region" description="Helical" evidence="8">
    <location>
        <begin position="77"/>
        <end position="95"/>
    </location>
</feature>
<comment type="similarity">
    <text evidence="2 8">Belongs to the lipase maturation factor family.</text>
</comment>
<feature type="transmembrane region" description="Helical" evidence="8">
    <location>
        <begin position="218"/>
        <end position="242"/>
    </location>
</feature>
<comment type="subcellular location">
    <subcellularLocation>
        <location evidence="1 8">Endoplasmic reticulum membrane</location>
        <topology evidence="1 8">Multi-pass membrane protein</topology>
    </subcellularLocation>
</comment>
<organism evidence="11">
    <name type="scientific">Menopon gallinae</name>
    <name type="common">poultry shaft louse</name>
    <dbReference type="NCBI Taxonomy" id="328185"/>
    <lineage>
        <taxon>Eukaryota</taxon>
        <taxon>Metazoa</taxon>
        <taxon>Ecdysozoa</taxon>
        <taxon>Arthropoda</taxon>
        <taxon>Hexapoda</taxon>
        <taxon>Insecta</taxon>
        <taxon>Pterygota</taxon>
        <taxon>Neoptera</taxon>
        <taxon>Paraneoptera</taxon>
        <taxon>Psocodea</taxon>
        <taxon>Troctomorpha</taxon>
        <taxon>Phthiraptera</taxon>
        <taxon>Amblycera</taxon>
        <taxon>Menoponidae</taxon>
        <taxon>Menopon</taxon>
    </lineage>
</organism>
<comment type="function">
    <text evidence="8">Involved in the maturation of specific proteins in the endoplasmic reticulum.</text>
</comment>
<gene>
    <name evidence="11" type="ORF">PYX00_001831</name>
</gene>
<dbReference type="Pfam" id="PF25179">
    <property type="entry name" value="LMF1_C"/>
    <property type="match status" value="1"/>
</dbReference>
<evidence type="ECO:0000256" key="1">
    <source>
        <dbReference type="ARBA" id="ARBA00004477"/>
    </source>
</evidence>
<dbReference type="EMBL" id="JARGDH010000001">
    <property type="protein sequence ID" value="KAL0280572.1"/>
    <property type="molecule type" value="Genomic_DNA"/>
</dbReference>